<dbReference type="Proteomes" id="UP001161017">
    <property type="component" value="Unassembled WGS sequence"/>
</dbReference>
<reference evidence="3" key="1">
    <citation type="journal article" date="2023" name="Genome Biol. Evol.">
        <title>First Whole Genome Sequence and Flow Cytometry Genome Size Data for the Lichen-Forming Fungus Ramalina farinacea (Ascomycota).</title>
        <authorList>
            <person name="Llewellyn T."/>
            <person name="Mian S."/>
            <person name="Hill R."/>
            <person name="Leitch I.J."/>
            <person name="Gaya E."/>
        </authorList>
    </citation>
    <scope>NUCLEOTIDE SEQUENCE</scope>
    <source>
        <strain evidence="3">LIQ254RAFAR</strain>
    </source>
</reference>
<feature type="compositionally biased region" description="Polar residues" evidence="1">
    <location>
        <begin position="302"/>
        <end position="327"/>
    </location>
</feature>
<sequence>MIIHSPAFMFEHLVCSLVVFHISSTVFAAPELVPKSVGGNLFNASSSAIPLKAASPGGCGECGIEAPGGVQLVFFQPDSAVETFNTSAAASLVYTTVSDGFTFTSPSVYVIYSSLRATVTCGQSSLATIGPSFDKKTIGYSSRFLAYGTLSSPDQSCEENVVVDGFHTIDFTSLYYHPITTSVTSKAGCAPYVNPRLSLPAELTNVDPTWKSCEPLFYGAFDPPRILQKAGGLVPPSVDPSPITSEAPKPSTGPSSSPSPAPAVSVGPSISSKAPQTTATQSTPPTVQTPGKAESKAPTVVPPNTSSFATVDTSSPTAVNDSPTGGHNPSDIGEPGKAQQQNNDPSEHNAQGSGISPSPTITRGGTAPDQSKSNPTQGESSALNDQVDAVASQGVTQAPSHANEEEAQSPNPGNNATPGQSQLGSSSAVPPSNGQGSTSHDAAQTYPATGPQPTAPEAHSRLPSIIFLHGNQQASSNGDSTNNEPSVASPTNLASDPNENNPAQVQDHDPIAQELPGGGLAIGSQTFSLGQQAEVQGATISVGRSIIALDGATYTRAYTGGSTALSGTAVAGSDDEEPFTLLLPKKGAAGIASLTATLPKASVSALLSQQSAVLSWSQGSPTYTSADAQNSDNTDGDAGIGAAILQAFDPTGNLPAPVTSAAVAQIGTASREGLSAVTNALIGGAPANVTLASAVQIGTASRGSISAASNSLTGVSKPSSPAPSPFDSAATMLTVVQYLKWLSIGLAVNALGSQGVFCWTEYLFE</sequence>
<dbReference type="AlphaFoldDB" id="A0AA43QIB0"/>
<feature type="compositionally biased region" description="Low complexity" evidence="1">
    <location>
        <begin position="248"/>
        <end position="290"/>
    </location>
</feature>
<accession>A0AA43QIB0</accession>
<keyword evidence="4" id="KW-1185">Reference proteome</keyword>
<evidence type="ECO:0000313" key="3">
    <source>
        <dbReference type="EMBL" id="MDI1485396.1"/>
    </source>
</evidence>
<feature type="region of interest" description="Disordered" evidence="1">
    <location>
        <begin position="471"/>
        <end position="513"/>
    </location>
</feature>
<dbReference type="EMBL" id="JAPUFD010000001">
    <property type="protein sequence ID" value="MDI1485396.1"/>
    <property type="molecule type" value="Genomic_DNA"/>
</dbReference>
<feature type="compositionally biased region" description="Polar residues" evidence="1">
    <location>
        <begin position="471"/>
        <end position="504"/>
    </location>
</feature>
<evidence type="ECO:0000256" key="1">
    <source>
        <dbReference type="SAM" id="MobiDB-lite"/>
    </source>
</evidence>
<proteinExistence type="predicted"/>
<name>A0AA43QIB0_9LECA</name>
<feature type="region of interest" description="Disordered" evidence="1">
    <location>
        <begin position="230"/>
        <end position="458"/>
    </location>
</feature>
<keyword evidence="2" id="KW-0732">Signal</keyword>
<organism evidence="3 4">
    <name type="scientific">Ramalina farinacea</name>
    <dbReference type="NCBI Taxonomy" id="258253"/>
    <lineage>
        <taxon>Eukaryota</taxon>
        <taxon>Fungi</taxon>
        <taxon>Dikarya</taxon>
        <taxon>Ascomycota</taxon>
        <taxon>Pezizomycotina</taxon>
        <taxon>Lecanoromycetes</taxon>
        <taxon>OSLEUM clade</taxon>
        <taxon>Lecanoromycetidae</taxon>
        <taxon>Lecanorales</taxon>
        <taxon>Lecanorineae</taxon>
        <taxon>Ramalinaceae</taxon>
        <taxon>Ramalina</taxon>
    </lineage>
</organism>
<feature type="signal peptide" evidence="2">
    <location>
        <begin position="1"/>
        <end position="28"/>
    </location>
</feature>
<feature type="compositionally biased region" description="Polar residues" evidence="1">
    <location>
        <begin position="338"/>
        <end position="384"/>
    </location>
</feature>
<evidence type="ECO:0000313" key="4">
    <source>
        <dbReference type="Proteomes" id="UP001161017"/>
    </source>
</evidence>
<evidence type="ECO:0000256" key="2">
    <source>
        <dbReference type="SAM" id="SignalP"/>
    </source>
</evidence>
<gene>
    <name evidence="3" type="ORF">OHK93_000533</name>
</gene>
<protein>
    <submittedName>
        <fullName evidence="3">Uncharacterized protein</fullName>
    </submittedName>
</protein>
<comment type="caution">
    <text evidence="3">The sequence shown here is derived from an EMBL/GenBank/DDBJ whole genome shotgun (WGS) entry which is preliminary data.</text>
</comment>
<feature type="compositionally biased region" description="Polar residues" evidence="1">
    <location>
        <begin position="408"/>
        <end position="442"/>
    </location>
</feature>
<feature type="chain" id="PRO_5041279233" evidence="2">
    <location>
        <begin position="29"/>
        <end position="765"/>
    </location>
</feature>